<dbReference type="InterPro" id="IPR007213">
    <property type="entry name" value="Ppm1/Ppm2/Tcmp"/>
</dbReference>
<protein>
    <recommendedName>
        <fullName evidence="6">S-adenosyl-L-methionine-dependent methyltransferase</fullName>
        <ecNumber evidence="6">2.1.1.-</ecNumber>
    </recommendedName>
</protein>
<comment type="caution">
    <text evidence="8">The sequence shown here is derived from an EMBL/GenBank/DDBJ whole genome shotgun (WGS) entry which is preliminary data.</text>
</comment>
<keyword evidence="4 8" id="KW-0808">Transferase</keyword>
<dbReference type="GO" id="GO:0032259">
    <property type="term" value="P:methylation"/>
    <property type="evidence" value="ECO:0007669"/>
    <property type="project" value="UniProtKB-KW"/>
</dbReference>
<feature type="compositionally biased region" description="Basic and acidic residues" evidence="7">
    <location>
        <begin position="257"/>
        <end position="269"/>
    </location>
</feature>
<reference evidence="8 9" key="1">
    <citation type="submission" date="2023-06" db="EMBL/GenBank/DDBJ databases">
        <title>Microbacterium sp. nov., isolated from a waste landfill.</title>
        <authorList>
            <person name="Wen W."/>
        </authorList>
    </citation>
    <scope>NUCLEOTIDE SEQUENCE [LARGE SCALE GENOMIC DNA]</scope>
    <source>
        <strain evidence="8 9">ASV49</strain>
    </source>
</reference>
<evidence type="ECO:0000313" key="8">
    <source>
        <dbReference type="EMBL" id="MDL9979049.1"/>
    </source>
</evidence>
<keyword evidence="5 6" id="KW-0949">S-adenosyl-L-methionine</keyword>
<evidence type="ECO:0000256" key="5">
    <source>
        <dbReference type="ARBA" id="ARBA00022691"/>
    </source>
</evidence>
<dbReference type="Pfam" id="PF04072">
    <property type="entry name" value="LCM"/>
    <property type="match status" value="1"/>
</dbReference>
<dbReference type="Proteomes" id="UP001235064">
    <property type="component" value="Unassembled WGS sequence"/>
</dbReference>
<gene>
    <name evidence="8" type="ORF">QSV35_06875</name>
</gene>
<accession>A0ABT7MX89</accession>
<feature type="region of interest" description="Disordered" evidence="7">
    <location>
        <begin position="257"/>
        <end position="292"/>
    </location>
</feature>
<evidence type="ECO:0000256" key="1">
    <source>
        <dbReference type="ARBA" id="ARBA00003907"/>
    </source>
</evidence>
<comment type="similarity">
    <text evidence="2 6">Belongs to the UPF0677 family.</text>
</comment>
<dbReference type="SUPFAM" id="SSF53335">
    <property type="entry name" value="S-adenosyl-L-methionine-dependent methyltransferases"/>
    <property type="match status" value="1"/>
</dbReference>
<organism evidence="8 9">
    <name type="scientific">Microbacterium candidum</name>
    <dbReference type="NCBI Taxonomy" id="3041922"/>
    <lineage>
        <taxon>Bacteria</taxon>
        <taxon>Bacillati</taxon>
        <taxon>Actinomycetota</taxon>
        <taxon>Actinomycetes</taxon>
        <taxon>Micrococcales</taxon>
        <taxon>Microbacteriaceae</taxon>
        <taxon>Microbacterium</taxon>
    </lineage>
</organism>
<keyword evidence="3 6" id="KW-0489">Methyltransferase</keyword>
<dbReference type="InterPro" id="IPR011610">
    <property type="entry name" value="SAM_mthyl_Trfase_ML2640-like"/>
</dbReference>
<dbReference type="EC" id="2.1.1.-" evidence="6"/>
<evidence type="ECO:0000256" key="3">
    <source>
        <dbReference type="ARBA" id="ARBA00022603"/>
    </source>
</evidence>
<dbReference type="EMBL" id="JASXSZ010000002">
    <property type="protein sequence ID" value="MDL9979049.1"/>
    <property type="molecule type" value="Genomic_DNA"/>
</dbReference>
<proteinExistence type="inferred from homology"/>
<comment type="function">
    <text evidence="1 6">Exhibits S-adenosyl-L-methionine-dependent methyltransferase activity.</text>
</comment>
<dbReference type="PANTHER" id="PTHR43619">
    <property type="entry name" value="S-ADENOSYL-L-METHIONINE-DEPENDENT METHYLTRANSFERASE YKTD-RELATED"/>
    <property type="match status" value="1"/>
</dbReference>
<evidence type="ECO:0000256" key="4">
    <source>
        <dbReference type="ARBA" id="ARBA00022679"/>
    </source>
</evidence>
<dbReference type="PANTHER" id="PTHR43619:SF2">
    <property type="entry name" value="S-ADENOSYL-L-METHIONINE-DEPENDENT METHYLTRANSFERASES SUPERFAMILY PROTEIN"/>
    <property type="match status" value="1"/>
</dbReference>
<name>A0ABT7MX89_9MICO</name>
<sequence length="292" mass="30727">MPVAGVGVTAVAVAAARALESDRPDRLVDDPYAAALVEASGVAVPFPKSWPTGEVSPVEESMLLGAAYIGLRTRFIDDELRARAAAQVAVLGSGLDTRAWRLDWPDGTTVFELDSADVVAFVEGAMSGIPTAATRIPIPADVTGPWASAVVAAGLRPDLPTHWVLEGLLPYLTAHDQAGVLDDVLALSGPGSRAVIERAPALTDTPETRERLETLSLATGIPFDELLARTDPPDPAEILRHAGWLVEEVSVADLEQRYARPLTPEREPGADPEASSGPSQRGGFVIARRPAA</sequence>
<keyword evidence="9" id="KW-1185">Reference proteome</keyword>
<evidence type="ECO:0000256" key="7">
    <source>
        <dbReference type="SAM" id="MobiDB-lite"/>
    </source>
</evidence>
<evidence type="ECO:0000256" key="2">
    <source>
        <dbReference type="ARBA" id="ARBA00008138"/>
    </source>
</evidence>
<dbReference type="Gene3D" id="3.40.50.150">
    <property type="entry name" value="Vaccinia Virus protein VP39"/>
    <property type="match status" value="1"/>
</dbReference>
<evidence type="ECO:0000256" key="6">
    <source>
        <dbReference type="RuleBase" id="RU362030"/>
    </source>
</evidence>
<evidence type="ECO:0000313" key="9">
    <source>
        <dbReference type="Proteomes" id="UP001235064"/>
    </source>
</evidence>
<dbReference type="NCBIfam" id="TIGR00027">
    <property type="entry name" value="mthyl_TIGR00027"/>
    <property type="match status" value="1"/>
</dbReference>
<dbReference type="InterPro" id="IPR029063">
    <property type="entry name" value="SAM-dependent_MTases_sf"/>
</dbReference>
<dbReference type="RefSeq" id="WP_286287924.1">
    <property type="nucleotide sequence ID" value="NZ_JASXSZ010000002.1"/>
</dbReference>
<dbReference type="GO" id="GO:0008168">
    <property type="term" value="F:methyltransferase activity"/>
    <property type="evidence" value="ECO:0007669"/>
    <property type="project" value="UniProtKB-KW"/>
</dbReference>